<dbReference type="InterPro" id="IPR000979">
    <property type="entry name" value="Phosphodiesterase_MJ0936/Vps29"/>
</dbReference>
<evidence type="ECO:0000259" key="8">
    <source>
        <dbReference type="Pfam" id="PF12850"/>
    </source>
</evidence>
<dbReference type="AlphaFoldDB" id="A0A9P8MKM6"/>
<organism evidence="9 10">
    <name type="scientific">Metarhizium humberi</name>
    <dbReference type="NCBI Taxonomy" id="2596975"/>
    <lineage>
        <taxon>Eukaryota</taxon>
        <taxon>Fungi</taxon>
        <taxon>Dikarya</taxon>
        <taxon>Ascomycota</taxon>
        <taxon>Pezizomycotina</taxon>
        <taxon>Sordariomycetes</taxon>
        <taxon>Hypocreomycetidae</taxon>
        <taxon>Hypocreales</taxon>
        <taxon>Clavicipitaceae</taxon>
        <taxon>Metarhizium</taxon>
    </lineage>
</organism>
<feature type="chain" id="PRO_5040144236" description="Vacuolar protein sorting-associated protein 29" evidence="7">
    <location>
        <begin position="29"/>
        <end position="281"/>
    </location>
</feature>
<evidence type="ECO:0000313" key="9">
    <source>
        <dbReference type="EMBL" id="KAH0602060.1"/>
    </source>
</evidence>
<accession>A0A9P8MKM6</accession>
<dbReference type="Pfam" id="PF12850">
    <property type="entry name" value="Metallophos_2"/>
    <property type="match status" value="1"/>
</dbReference>
<evidence type="ECO:0000256" key="7">
    <source>
        <dbReference type="SAM" id="SignalP"/>
    </source>
</evidence>
<comment type="caution">
    <text evidence="9">The sequence shown here is derived from an EMBL/GenBank/DDBJ whole genome shotgun (WGS) entry which is preliminary data.</text>
</comment>
<protein>
    <recommendedName>
        <fullName evidence="2 5">Vacuolar protein sorting-associated protein 29</fullName>
    </recommendedName>
</protein>
<evidence type="ECO:0000256" key="1">
    <source>
        <dbReference type="ARBA" id="ARBA00005945"/>
    </source>
</evidence>
<dbReference type="GO" id="GO:0005829">
    <property type="term" value="C:cytosol"/>
    <property type="evidence" value="ECO:0007669"/>
    <property type="project" value="GOC"/>
</dbReference>
<feature type="signal peptide" evidence="7">
    <location>
        <begin position="1"/>
        <end position="28"/>
    </location>
</feature>
<keyword evidence="3" id="KW-0813">Transport</keyword>
<evidence type="ECO:0000256" key="3">
    <source>
        <dbReference type="ARBA" id="ARBA00022448"/>
    </source>
</evidence>
<dbReference type="GO" id="GO:0015031">
    <property type="term" value="P:protein transport"/>
    <property type="evidence" value="ECO:0007669"/>
    <property type="project" value="UniProtKB-KW"/>
</dbReference>
<evidence type="ECO:0000256" key="2">
    <source>
        <dbReference type="ARBA" id="ARBA00017767"/>
    </source>
</evidence>
<dbReference type="SUPFAM" id="SSF56300">
    <property type="entry name" value="Metallo-dependent phosphatases"/>
    <property type="match status" value="1"/>
</dbReference>
<dbReference type="Gene3D" id="3.60.21.10">
    <property type="match status" value="1"/>
</dbReference>
<dbReference type="NCBIfam" id="TIGR00040">
    <property type="entry name" value="yfcE"/>
    <property type="match status" value="1"/>
</dbReference>
<evidence type="ECO:0000256" key="5">
    <source>
        <dbReference type="RuleBase" id="RU362040"/>
    </source>
</evidence>
<dbReference type="GO" id="GO:0042147">
    <property type="term" value="P:retrograde transport, endosome to Golgi"/>
    <property type="evidence" value="ECO:0007669"/>
    <property type="project" value="InterPro"/>
</dbReference>
<dbReference type="Proteomes" id="UP000764110">
    <property type="component" value="Unassembled WGS sequence"/>
</dbReference>
<keyword evidence="4" id="KW-0653">Protein transport</keyword>
<reference evidence="9 10" key="1">
    <citation type="submission" date="2020-07" db="EMBL/GenBank/DDBJ databases">
        <title>Metarhizium humberi genome.</title>
        <authorList>
            <person name="Lysoe E."/>
        </authorList>
    </citation>
    <scope>NUCLEOTIDE SEQUENCE [LARGE SCALE GENOMIC DNA]</scope>
    <source>
        <strain evidence="9 10">ESALQ1638</strain>
    </source>
</reference>
<feature type="region of interest" description="Disordered" evidence="6">
    <location>
        <begin position="27"/>
        <end position="75"/>
    </location>
</feature>
<sequence>MTLVSCLLMTKLSHWIVAAWTYSGSGEADDDWHPKGAQFNPRSSRYPSSSSIPTSALPTSNVHPRHRTRSNRAPSSARNAMAFLILVIGDLHIPDRALDIPAKFKKLLAPGKIGQTLCLGNLTDKHTYEYLRSITPDLKIVKGRNDVEATSLPLTQVVTHGSIRIGFLEGFTLVSSEPDLLLAEANRLDVDVLCWGGTHKFDAFEYMDKFFVNPGSATGAFLNSWGGVGEDPTPSFCLMDVQGISLTLYVYQLRKDDKGNENVAVEKVTYTKPVEPAANSS</sequence>
<evidence type="ECO:0000256" key="4">
    <source>
        <dbReference type="ARBA" id="ARBA00022927"/>
    </source>
</evidence>
<name>A0A9P8MKM6_9HYPO</name>
<dbReference type="EMBL" id="JACEFI010000001">
    <property type="protein sequence ID" value="KAH0602060.1"/>
    <property type="molecule type" value="Genomic_DNA"/>
</dbReference>
<dbReference type="InterPro" id="IPR024654">
    <property type="entry name" value="Calcineurin-like_PHP_lpxH"/>
</dbReference>
<proteinExistence type="inferred from homology"/>
<evidence type="ECO:0000256" key="6">
    <source>
        <dbReference type="SAM" id="MobiDB-lite"/>
    </source>
</evidence>
<dbReference type="FunFam" id="3.60.21.10:FF:000024">
    <property type="entry name" value="Vacuolar protein sorting-associated protein 29"/>
    <property type="match status" value="1"/>
</dbReference>
<evidence type="ECO:0000313" key="10">
    <source>
        <dbReference type="Proteomes" id="UP000764110"/>
    </source>
</evidence>
<feature type="compositionally biased region" description="Low complexity" evidence="6">
    <location>
        <begin position="41"/>
        <end position="60"/>
    </location>
</feature>
<dbReference type="PANTHER" id="PTHR11124">
    <property type="entry name" value="VACUOLAR SORTING PROTEIN VPS29"/>
    <property type="match status" value="1"/>
</dbReference>
<keyword evidence="10" id="KW-1185">Reference proteome</keyword>
<dbReference type="InterPro" id="IPR029052">
    <property type="entry name" value="Metallo-depent_PP-like"/>
</dbReference>
<feature type="domain" description="Calcineurin-like phosphoesterase" evidence="8">
    <location>
        <begin position="84"/>
        <end position="241"/>
    </location>
</feature>
<comment type="similarity">
    <text evidence="1 5">Belongs to the VPS29 family.</text>
</comment>
<gene>
    <name evidence="9" type="ORF">MHUMG1_00939</name>
</gene>
<dbReference type="GO" id="GO:0030904">
    <property type="term" value="C:retromer complex"/>
    <property type="evidence" value="ECO:0007669"/>
    <property type="project" value="InterPro"/>
</dbReference>
<dbReference type="CDD" id="cd07394">
    <property type="entry name" value="MPP_Vps29"/>
    <property type="match status" value="1"/>
</dbReference>
<keyword evidence="7" id="KW-0732">Signal</keyword>
<dbReference type="InterPro" id="IPR028661">
    <property type="entry name" value="Vps29"/>
</dbReference>